<feature type="compositionally biased region" description="Basic residues" evidence="1">
    <location>
        <begin position="78"/>
        <end position="98"/>
    </location>
</feature>
<evidence type="ECO:0000313" key="2">
    <source>
        <dbReference type="EMBL" id="CAB1426124.1"/>
    </source>
</evidence>
<evidence type="ECO:0000256" key="1">
    <source>
        <dbReference type="SAM" id="MobiDB-lite"/>
    </source>
</evidence>
<proteinExistence type="predicted"/>
<name>A0A9N7YJ55_PLEPL</name>
<reference evidence="2" key="1">
    <citation type="submission" date="2020-03" db="EMBL/GenBank/DDBJ databases">
        <authorList>
            <person name="Weist P."/>
        </authorList>
    </citation>
    <scope>NUCLEOTIDE SEQUENCE</scope>
</reference>
<accession>A0A9N7YJ55</accession>
<protein>
    <submittedName>
        <fullName evidence="2">Uncharacterized protein</fullName>
    </submittedName>
</protein>
<feature type="region of interest" description="Disordered" evidence="1">
    <location>
        <begin position="60"/>
        <end position="147"/>
    </location>
</feature>
<comment type="caution">
    <text evidence="2">The sequence shown here is derived from an EMBL/GenBank/DDBJ whole genome shotgun (WGS) entry which is preliminary data.</text>
</comment>
<feature type="compositionally biased region" description="Polar residues" evidence="1">
    <location>
        <begin position="101"/>
        <end position="117"/>
    </location>
</feature>
<keyword evidence="3" id="KW-1185">Reference proteome</keyword>
<dbReference type="EMBL" id="CADEAL010000859">
    <property type="protein sequence ID" value="CAB1426124.1"/>
    <property type="molecule type" value="Genomic_DNA"/>
</dbReference>
<sequence length="147" mass="16575">MWLSRPVKTLLGAGQSLLRAPCALRAPDCDELLHLLVSPQFAPAGGLRSLIHQIHLRGCAAQRDESGHPGGDQSCVCKKPRPVPRRHWKQRPVPRRHWNKDQSPGDTGIKTSPQETLETVIITRRHWKQRPLPGDTGNRDHYQETLV</sequence>
<organism evidence="2 3">
    <name type="scientific">Pleuronectes platessa</name>
    <name type="common">European plaice</name>
    <dbReference type="NCBI Taxonomy" id="8262"/>
    <lineage>
        <taxon>Eukaryota</taxon>
        <taxon>Metazoa</taxon>
        <taxon>Chordata</taxon>
        <taxon>Craniata</taxon>
        <taxon>Vertebrata</taxon>
        <taxon>Euteleostomi</taxon>
        <taxon>Actinopterygii</taxon>
        <taxon>Neopterygii</taxon>
        <taxon>Teleostei</taxon>
        <taxon>Neoteleostei</taxon>
        <taxon>Acanthomorphata</taxon>
        <taxon>Carangaria</taxon>
        <taxon>Pleuronectiformes</taxon>
        <taxon>Pleuronectoidei</taxon>
        <taxon>Pleuronectidae</taxon>
        <taxon>Pleuronectes</taxon>
    </lineage>
</organism>
<evidence type="ECO:0000313" key="3">
    <source>
        <dbReference type="Proteomes" id="UP001153269"/>
    </source>
</evidence>
<feature type="compositionally biased region" description="Basic and acidic residues" evidence="1">
    <location>
        <begin position="137"/>
        <end position="147"/>
    </location>
</feature>
<dbReference type="AlphaFoldDB" id="A0A9N7YJ55"/>
<gene>
    <name evidence="2" type="ORF">PLEPLA_LOCUS14058</name>
</gene>
<dbReference type="Proteomes" id="UP001153269">
    <property type="component" value="Unassembled WGS sequence"/>
</dbReference>